<comment type="caution">
    <text evidence="3">The sequence shown here is derived from an EMBL/GenBank/DDBJ whole genome shotgun (WGS) entry which is preliminary data.</text>
</comment>
<protein>
    <submittedName>
        <fullName evidence="3">Glycosyltransferase family 2 protein</fullName>
    </submittedName>
</protein>
<evidence type="ECO:0000313" key="4">
    <source>
        <dbReference type="Proteomes" id="UP000800981"/>
    </source>
</evidence>
<keyword evidence="4" id="KW-1185">Reference proteome</keyword>
<dbReference type="CDD" id="cd04179">
    <property type="entry name" value="DPM_DPG-synthase_like"/>
    <property type="match status" value="1"/>
</dbReference>
<dbReference type="Proteomes" id="UP000800981">
    <property type="component" value="Unassembled WGS sequence"/>
</dbReference>
<dbReference type="InterPro" id="IPR050256">
    <property type="entry name" value="Glycosyltransferase_2"/>
</dbReference>
<dbReference type="InterPro" id="IPR029044">
    <property type="entry name" value="Nucleotide-diphossugar_trans"/>
</dbReference>
<organism evidence="3 4">
    <name type="scientific">Motilibacter deserti</name>
    <dbReference type="NCBI Taxonomy" id="2714956"/>
    <lineage>
        <taxon>Bacteria</taxon>
        <taxon>Bacillati</taxon>
        <taxon>Actinomycetota</taxon>
        <taxon>Actinomycetes</taxon>
        <taxon>Motilibacterales</taxon>
        <taxon>Motilibacteraceae</taxon>
        <taxon>Motilibacter</taxon>
    </lineage>
</organism>
<proteinExistence type="inferred from homology"/>
<comment type="similarity">
    <text evidence="1">Belongs to the glycosyltransferase 2 family.</text>
</comment>
<evidence type="ECO:0000259" key="2">
    <source>
        <dbReference type="Pfam" id="PF00535"/>
    </source>
</evidence>
<evidence type="ECO:0000256" key="1">
    <source>
        <dbReference type="ARBA" id="ARBA00006739"/>
    </source>
</evidence>
<dbReference type="InterPro" id="IPR001173">
    <property type="entry name" value="Glyco_trans_2-like"/>
</dbReference>
<sequence>MSTTDSSALSAMRVLVTAARRDLDPSGPTVSVVVPAMNEARNLPWLAKHMPRGVAEIVLVDGNSVDDTVDVARRLWPDVRVVTQTRRGKGNALACGFHAATGEIIVMIDADGSMDPGEIPYYVDALVAGADYAKGSRFSSGGGSSDITRVRALGNRALNTLTNSLHGTRYSDLCYGYNAFWRRILPVLALDPGEPGEAAAERRWGDGFEVETLINIRVHTAGLQIAEVASFESERLFGTSNLNAVSDGLRVLRTIAIEKRDVLSGARVRALGLAAARPVPAPVPIPAEDRLVTPGVVARELSEIGAMQEVDVDELDEPEVRSHLIDLTARDVPAARATQLRAEDGRGDVAV</sequence>
<accession>A0ABX0GSI6</accession>
<dbReference type="Pfam" id="PF00535">
    <property type="entry name" value="Glycos_transf_2"/>
    <property type="match status" value="1"/>
</dbReference>
<feature type="domain" description="Glycosyltransferase 2-like" evidence="2">
    <location>
        <begin position="31"/>
        <end position="185"/>
    </location>
</feature>
<gene>
    <name evidence="3" type="ORF">G9H71_06675</name>
</gene>
<evidence type="ECO:0000313" key="3">
    <source>
        <dbReference type="EMBL" id="NHC13465.1"/>
    </source>
</evidence>
<dbReference type="EMBL" id="JAANNP010000002">
    <property type="protein sequence ID" value="NHC13465.1"/>
    <property type="molecule type" value="Genomic_DNA"/>
</dbReference>
<name>A0ABX0GSI6_9ACTN</name>
<dbReference type="SUPFAM" id="SSF53448">
    <property type="entry name" value="Nucleotide-diphospho-sugar transferases"/>
    <property type="match status" value="1"/>
</dbReference>
<dbReference type="PANTHER" id="PTHR48090">
    <property type="entry name" value="UNDECAPRENYL-PHOSPHATE 4-DEOXY-4-FORMAMIDO-L-ARABINOSE TRANSFERASE-RELATED"/>
    <property type="match status" value="1"/>
</dbReference>
<dbReference type="Gene3D" id="3.90.550.10">
    <property type="entry name" value="Spore Coat Polysaccharide Biosynthesis Protein SpsA, Chain A"/>
    <property type="match status" value="1"/>
</dbReference>
<reference evidence="3 4" key="1">
    <citation type="submission" date="2020-03" db="EMBL/GenBank/DDBJ databases">
        <title>Two novel Motilibacter sp.</title>
        <authorList>
            <person name="Liu S."/>
        </authorList>
    </citation>
    <scope>NUCLEOTIDE SEQUENCE [LARGE SCALE GENOMIC DNA]</scope>
    <source>
        <strain evidence="3 4">E257</strain>
    </source>
</reference>
<dbReference type="PANTHER" id="PTHR48090:SF7">
    <property type="entry name" value="RFBJ PROTEIN"/>
    <property type="match status" value="1"/>
</dbReference>